<dbReference type="AlphaFoldDB" id="A0A5J9VHK2"/>
<dbReference type="InterPro" id="IPR001810">
    <property type="entry name" value="F-box_dom"/>
</dbReference>
<reference evidence="2 3" key="1">
    <citation type="journal article" date="2019" name="Sci. Rep.">
        <title>A high-quality genome of Eragrostis curvula grass provides insights into Poaceae evolution and supports new strategies to enhance forage quality.</title>
        <authorList>
            <person name="Carballo J."/>
            <person name="Santos B.A.C.M."/>
            <person name="Zappacosta D."/>
            <person name="Garbus I."/>
            <person name="Selva J.P."/>
            <person name="Gallo C.A."/>
            <person name="Diaz A."/>
            <person name="Albertini E."/>
            <person name="Caccamo M."/>
            <person name="Echenique V."/>
        </authorList>
    </citation>
    <scope>NUCLEOTIDE SEQUENCE [LARGE SCALE GENOMIC DNA]</scope>
    <source>
        <strain evidence="3">cv. Victoria</strain>
        <tissue evidence="2">Leaf</tissue>
    </source>
</reference>
<keyword evidence="3" id="KW-1185">Reference proteome</keyword>
<dbReference type="PANTHER" id="PTHR34791">
    <property type="entry name" value="OS02G0272100 PROTEIN"/>
    <property type="match status" value="1"/>
</dbReference>
<dbReference type="PANTHER" id="PTHR34791:SF1">
    <property type="entry name" value="OS02G0272100 PROTEIN"/>
    <property type="match status" value="1"/>
</dbReference>
<dbReference type="Proteomes" id="UP000324897">
    <property type="component" value="Unassembled WGS sequence"/>
</dbReference>
<organism evidence="2 3">
    <name type="scientific">Eragrostis curvula</name>
    <name type="common">weeping love grass</name>
    <dbReference type="NCBI Taxonomy" id="38414"/>
    <lineage>
        <taxon>Eukaryota</taxon>
        <taxon>Viridiplantae</taxon>
        <taxon>Streptophyta</taxon>
        <taxon>Embryophyta</taxon>
        <taxon>Tracheophyta</taxon>
        <taxon>Spermatophyta</taxon>
        <taxon>Magnoliopsida</taxon>
        <taxon>Liliopsida</taxon>
        <taxon>Poales</taxon>
        <taxon>Poaceae</taxon>
        <taxon>PACMAD clade</taxon>
        <taxon>Chloridoideae</taxon>
        <taxon>Eragrostideae</taxon>
        <taxon>Eragrostidinae</taxon>
        <taxon>Eragrostis</taxon>
    </lineage>
</organism>
<dbReference type="InterPro" id="IPR036047">
    <property type="entry name" value="F-box-like_dom_sf"/>
</dbReference>
<dbReference type="Gramene" id="TVU35001">
    <property type="protein sequence ID" value="TVU35001"/>
    <property type="gene ID" value="EJB05_16863"/>
</dbReference>
<evidence type="ECO:0000313" key="2">
    <source>
        <dbReference type="EMBL" id="TVU35001.1"/>
    </source>
</evidence>
<evidence type="ECO:0000259" key="1">
    <source>
        <dbReference type="Pfam" id="PF12937"/>
    </source>
</evidence>
<proteinExistence type="predicted"/>
<feature type="non-terminal residue" evidence="2">
    <location>
        <position position="1"/>
    </location>
</feature>
<dbReference type="Gene3D" id="1.20.1280.50">
    <property type="match status" value="1"/>
</dbReference>
<accession>A0A5J9VHK2</accession>
<dbReference type="EMBL" id="RWGY01000009">
    <property type="protein sequence ID" value="TVU35001.1"/>
    <property type="molecule type" value="Genomic_DNA"/>
</dbReference>
<evidence type="ECO:0000313" key="3">
    <source>
        <dbReference type="Proteomes" id="UP000324897"/>
    </source>
</evidence>
<name>A0A5J9VHK2_9POAL</name>
<dbReference type="SUPFAM" id="SSF81383">
    <property type="entry name" value="F-box domain"/>
    <property type="match status" value="1"/>
</dbReference>
<comment type="caution">
    <text evidence="2">The sequence shown here is derived from an EMBL/GenBank/DDBJ whole genome shotgun (WGS) entry which is preliminary data.</text>
</comment>
<sequence length="422" mass="46620">MALAQFWPLNKVTDGDRWNAENLVGRLRIVTHAAFLYTGFRPHGAPASTRWSLSSRYSLPQPAHRDGGEDSVVVMHLSGRGRRYVTTLKTFSVASNSRRRYRERRTRFHDTALAAALSGDLDETFRDLRTPGSAARRLWQQLAYELCPGLFFHVCRTNGIPVAGLASLPGDIVADILARLHSPRDLACAECASKKMRELVTERDADLWKHKFEGTRCCSLCRHVFSNRSWKQMYVNATRCQSLSPHNWPAFFAPQCFDGYLEGQLPITPTLPHSVWMMIKKKALLALTTVPAATPPVATVLTAHSSLLNVTHKGNQDSDTGHCFAVSFKWIQETERSRRHSLTIITIPVEASLIDVAEVRKAEGARSQVAADGNARALVGIAEAPAWPAGVVRRPASIRRRAVGLASQDDVVPASTSGEIPA</sequence>
<dbReference type="OrthoDB" id="101791at2759"/>
<gene>
    <name evidence="2" type="ORF">EJB05_16863</name>
</gene>
<protein>
    <recommendedName>
        <fullName evidence="1">F-box domain-containing protein</fullName>
    </recommendedName>
</protein>
<feature type="domain" description="F-box" evidence="1">
    <location>
        <begin position="166"/>
        <end position="212"/>
    </location>
</feature>
<dbReference type="Pfam" id="PF12937">
    <property type="entry name" value="F-box-like"/>
    <property type="match status" value="1"/>
</dbReference>